<comment type="caution">
    <text evidence="2">The sequence shown here is derived from an EMBL/GenBank/DDBJ whole genome shotgun (WGS) entry which is preliminary data.</text>
</comment>
<reference evidence="2 3" key="1">
    <citation type="submission" date="2019-12" db="EMBL/GenBank/DDBJ databases">
        <title>Genomic-based taxomic classification of the family Erythrobacteraceae.</title>
        <authorList>
            <person name="Xu L."/>
        </authorList>
    </citation>
    <scope>NUCLEOTIDE SEQUENCE [LARGE SCALE GENOMIC DNA]</scope>
    <source>
        <strain evidence="2 3">JCM 17802</strain>
    </source>
</reference>
<dbReference type="InterPro" id="IPR028098">
    <property type="entry name" value="Glyco_trans_4-like_N"/>
</dbReference>
<dbReference type="Pfam" id="PF13439">
    <property type="entry name" value="Glyco_transf_4"/>
    <property type="match status" value="1"/>
</dbReference>
<dbReference type="RefSeq" id="WP_160598572.1">
    <property type="nucleotide sequence ID" value="NZ_WTYS01000001.1"/>
</dbReference>
<protein>
    <submittedName>
        <fullName evidence="2">Glycosyltransferase</fullName>
    </submittedName>
</protein>
<gene>
    <name evidence="2" type="ORF">GRI36_11490</name>
</gene>
<dbReference type="SUPFAM" id="SSF53756">
    <property type="entry name" value="UDP-Glycosyltransferase/glycogen phosphorylase"/>
    <property type="match status" value="1"/>
</dbReference>
<evidence type="ECO:0000313" key="3">
    <source>
        <dbReference type="Proteomes" id="UP000468943"/>
    </source>
</evidence>
<dbReference type="GO" id="GO:0016757">
    <property type="term" value="F:glycosyltransferase activity"/>
    <property type="evidence" value="ECO:0007669"/>
    <property type="project" value="UniProtKB-ARBA"/>
</dbReference>
<dbReference type="InterPro" id="IPR050194">
    <property type="entry name" value="Glycosyltransferase_grp1"/>
</dbReference>
<dbReference type="Gene3D" id="3.40.50.2000">
    <property type="entry name" value="Glycogen Phosphorylase B"/>
    <property type="match status" value="2"/>
</dbReference>
<dbReference type="PANTHER" id="PTHR45947">
    <property type="entry name" value="SULFOQUINOVOSYL TRANSFERASE SQD2"/>
    <property type="match status" value="1"/>
</dbReference>
<keyword evidence="2" id="KW-0808">Transferase</keyword>
<dbReference type="CDD" id="cd03801">
    <property type="entry name" value="GT4_PimA-like"/>
    <property type="match status" value="1"/>
</dbReference>
<dbReference type="OrthoDB" id="5443996at2"/>
<evidence type="ECO:0000313" key="2">
    <source>
        <dbReference type="EMBL" id="MXO57500.1"/>
    </source>
</evidence>
<dbReference type="EMBL" id="WTYS01000001">
    <property type="protein sequence ID" value="MXO57500.1"/>
    <property type="molecule type" value="Genomic_DNA"/>
</dbReference>
<accession>A0A6I4SQR6</accession>
<feature type="domain" description="Glycosyltransferase subfamily 4-like N-terminal" evidence="1">
    <location>
        <begin position="18"/>
        <end position="154"/>
    </location>
</feature>
<organism evidence="2 3">
    <name type="scientific">Pontixanthobacter gangjinensis</name>
    <dbReference type="NCBI Taxonomy" id="1028742"/>
    <lineage>
        <taxon>Bacteria</taxon>
        <taxon>Pseudomonadati</taxon>
        <taxon>Pseudomonadota</taxon>
        <taxon>Alphaproteobacteria</taxon>
        <taxon>Sphingomonadales</taxon>
        <taxon>Erythrobacteraceae</taxon>
        <taxon>Pontixanthobacter</taxon>
    </lineage>
</organism>
<dbReference type="Pfam" id="PF13692">
    <property type="entry name" value="Glyco_trans_1_4"/>
    <property type="match status" value="1"/>
</dbReference>
<sequence length="354" mass="38588">MQSASFLFVTRKWAPAMGGMETWSLKLAERLAAIHPIDVVALRGRANGMPPRALNLLWFPFTVMAHILRRKSAPETILLGDMALWPLAGLAALRSRKAKLLIAAHGTDVAYHRRGGIKGRLYGAYLRLGARLLGAAKVIANSRATAEVARETGWTNSVIVPLATEVCELETATVHNRKILFAGRLVIRKGCRWFVEEVLPLLPEGTILQIAGTGWDESEGAVLDHPQIEYLGCLDQQSLAQAYNQAMCVIIPNIKPENGEYEGFGLVAVEAAAAGGLVLAADHGGLRDAVIAGETGILLPIGDAEDWALKISEVSAWEHVRRQQFCRSAQAKVRQYYTWERVARDVLEAVGQSA</sequence>
<dbReference type="PANTHER" id="PTHR45947:SF3">
    <property type="entry name" value="SULFOQUINOVOSYL TRANSFERASE SQD2"/>
    <property type="match status" value="1"/>
</dbReference>
<name>A0A6I4SQR6_9SPHN</name>
<proteinExistence type="predicted"/>
<dbReference type="Proteomes" id="UP000468943">
    <property type="component" value="Unassembled WGS sequence"/>
</dbReference>
<evidence type="ECO:0000259" key="1">
    <source>
        <dbReference type="Pfam" id="PF13439"/>
    </source>
</evidence>
<dbReference type="AlphaFoldDB" id="A0A6I4SQR6"/>
<keyword evidence="3" id="KW-1185">Reference proteome</keyword>